<reference evidence="2 3" key="1">
    <citation type="journal article" date="2014" name="Genome Announc.">
        <title>Complete genome sequence of Magnetospirillum gryphiswaldense MSR-1.</title>
        <authorList>
            <person name="Wang X."/>
            <person name="Wang Q."/>
            <person name="Zhang W."/>
            <person name="Wang Y."/>
            <person name="Li L."/>
            <person name="Wen T."/>
            <person name="Zhang T."/>
            <person name="Zhang Y."/>
            <person name="Xu J."/>
            <person name="Hu J."/>
            <person name="Li S."/>
            <person name="Liu L."/>
            <person name="Liu J."/>
            <person name="Jiang W."/>
            <person name="Tian J."/>
            <person name="Li Y."/>
            <person name="Schuler D."/>
            <person name="Wang L."/>
            <person name="Li J."/>
        </authorList>
    </citation>
    <scope>NUCLEOTIDE SEQUENCE [LARGE SCALE GENOMIC DNA]</scope>
    <source>
        <strain evidence="3">DSM 6361 / JCM 21280 / NBRC 15271 / MSR-1</strain>
    </source>
</reference>
<feature type="compositionally biased region" description="Pro residues" evidence="1">
    <location>
        <begin position="160"/>
        <end position="173"/>
    </location>
</feature>
<dbReference type="eggNOG" id="COG3266">
    <property type="taxonomic scope" value="Bacteria"/>
</dbReference>
<protein>
    <submittedName>
        <fullName evidence="2">Uncharacterized protein</fullName>
    </submittedName>
</protein>
<feature type="region of interest" description="Disordered" evidence="1">
    <location>
        <begin position="91"/>
        <end position="135"/>
    </location>
</feature>
<accession>V6F8X4</accession>
<feature type="compositionally biased region" description="Basic residues" evidence="1">
    <location>
        <begin position="244"/>
        <end position="253"/>
    </location>
</feature>
<feature type="region of interest" description="Disordered" evidence="1">
    <location>
        <begin position="149"/>
        <end position="388"/>
    </location>
</feature>
<feature type="compositionally biased region" description="Basic and acidic residues" evidence="1">
    <location>
        <begin position="56"/>
        <end position="74"/>
    </location>
</feature>
<dbReference type="eggNOG" id="COG2963">
    <property type="taxonomic scope" value="Bacteria"/>
</dbReference>
<feature type="region of interest" description="Disordered" evidence="1">
    <location>
        <begin position="627"/>
        <end position="650"/>
    </location>
</feature>
<gene>
    <name evidence="2" type="ordered locus">MGMSRv2__3986</name>
</gene>
<name>V6F8X4_MAGGM</name>
<feature type="compositionally biased region" description="Basic residues" evidence="1">
    <location>
        <begin position="110"/>
        <end position="121"/>
    </location>
</feature>
<dbReference type="Proteomes" id="UP000018922">
    <property type="component" value="Chromosome I"/>
</dbReference>
<evidence type="ECO:0000256" key="1">
    <source>
        <dbReference type="SAM" id="MobiDB-lite"/>
    </source>
</evidence>
<evidence type="ECO:0000313" key="3">
    <source>
        <dbReference type="Proteomes" id="UP000018922"/>
    </source>
</evidence>
<proteinExistence type="predicted"/>
<dbReference type="STRING" id="1430440.MGMSRv2__3986"/>
<dbReference type="KEGG" id="mgy:MGMSRv2__3986"/>
<dbReference type="EMBL" id="HG794546">
    <property type="protein sequence ID" value="CDL01201.1"/>
    <property type="molecule type" value="Genomic_DNA"/>
</dbReference>
<feature type="region of interest" description="Disordered" evidence="1">
    <location>
        <begin position="55"/>
        <end position="74"/>
    </location>
</feature>
<sequence length="650" mass="70107">MSDFFAHRSRPSPADIVGIPAEQLTGMLEHVLAADTPQTPSSTGLLGIARTLGDAMSHDHGHSQDGHGDDTGHEDILPQLRVVSAMLEGGADHQSAPLPAPFHDIDTVERRRRQRRKKCSQRQHLADRLPPPSAQAENDRLLLEEIGAPVATPGGGWTAEPPPSKPEPPPPQDTPLLPALPLADAVMESFVPPEPPPPTLKVHQPKRRKRTMAPPPPVDQDRPAVITATPPPPPPPSDVESLKIKLKPKRKRPPAPSQVVAPPQPEPQPQPIPVAPPQPEPQPQPIPVAPPQSEPQPQPVPVAPPQPEPQPQPAPVAPPQPEPQPQPIPIAPPQPEPQPQPIPIAPPQPEPQPQPTPVAPPLPEPQPQPTPVAPPLPEPQNEPTAETAPLSPLALQVEAVIATHRPTTALMPVKLCDETDLPTEREALAALLDDQGPDSDFTALDLLYKCWSKATQSSSSRALLAVAHQLSRNFGLPGKLPMASCKAWKMLDCATFAPELAQRLADVGQFIADWQKTQRVFLILEYSEIELIEHLFEALSPADYSSQLAEVMNYKVLSNRRMGLLRRIPARARRQTQGLPPERKEEALLIQAHYKALLERIADPRGFAPIVEVAGKMIEEMEKLMKQTAGAGASQPGGPPGGGQALGRIG</sequence>
<evidence type="ECO:0000313" key="2">
    <source>
        <dbReference type="EMBL" id="CDL01201.1"/>
    </source>
</evidence>
<feature type="compositionally biased region" description="Pro residues" evidence="1">
    <location>
        <begin position="262"/>
        <end position="380"/>
    </location>
</feature>
<organism evidence="2 3">
    <name type="scientific">Magnetospirillum gryphiswaldense (strain DSM 6361 / JCM 21280 / NBRC 15271 / MSR-1)</name>
    <dbReference type="NCBI Taxonomy" id="431944"/>
    <lineage>
        <taxon>Bacteria</taxon>
        <taxon>Pseudomonadati</taxon>
        <taxon>Pseudomonadota</taxon>
        <taxon>Alphaproteobacteria</taxon>
        <taxon>Rhodospirillales</taxon>
        <taxon>Rhodospirillaceae</taxon>
        <taxon>Magnetospirillum</taxon>
    </lineage>
</organism>
<feature type="compositionally biased region" description="Gly residues" evidence="1">
    <location>
        <begin position="640"/>
        <end position="650"/>
    </location>
</feature>
<feature type="compositionally biased region" description="Low complexity" evidence="1">
    <location>
        <begin position="627"/>
        <end position="636"/>
    </location>
</feature>
<dbReference type="AlphaFoldDB" id="V6F8X4"/>
<dbReference type="HOGENOM" id="CLU_421394_0_0_5"/>
<keyword evidence="3" id="KW-1185">Reference proteome</keyword>